<name>A0A4C1W4U3_EUMVA</name>
<comment type="caution">
    <text evidence="2">The sequence shown here is derived from an EMBL/GenBank/DDBJ whole genome shotgun (WGS) entry which is preliminary data.</text>
</comment>
<evidence type="ECO:0000313" key="2">
    <source>
        <dbReference type="EMBL" id="GBP46081.1"/>
    </source>
</evidence>
<feature type="compositionally biased region" description="Basic and acidic residues" evidence="1">
    <location>
        <begin position="19"/>
        <end position="51"/>
    </location>
</feature>
<gene>
    <name evidence="2" type="ORF">EVAR_41434_1</name>
</gene>
<protein>
    <submittedName>
        <fullName evidence="2">Uncharacterized protein</fullName>
    </submittedName>
</protein>
<organism evidence="2 3">
    <name type="scientific">Eumeta variegata</name>
    <name type="common">Bagworm moth</name>
    <name type="synonym">Eumeta japonica</name>
    <dbReference type="NCBI Taxonomy" id="151549"/>
    <lineage>
        <taxon>Eukaryota</taxon>
        <taxon>Metazoa</taxon>
        <taxon>Ecdysozoa</taxon>
        <taxon>Arthropoda</taxon>
        <taxon>Hexapoda</taxon>
        <taxon>Insecta</taxon>
        <taxon>Pterygota</taxon>
        <taxon>Neoptera</taxon>
        <taxon>Endopterygota</taxon>
        <taxon>Lepidoptera</taxon>
        <taxon>Glossata</taxon>
        <taxon>Ditrysia</taxon>
        <taxon>Tineoidea</taxon>
        <taxon>Psychidae</taxon>
        <taxon>Oiketicinae</taxon>
        <taxon>Eumeta</taxon>
    </lineage>
</organism>
<evidence type="ECO:0000313" key="3">
    <source>
        <dbReference type="Proteomes" id="UP000299102"/>
    </source>
</evidence>
<sequence>MPESHDPVLARRVSHIRSQKHELSSRTECDERSGTNARDGDRPAGDGDTRGRSGPCTLWKPASRPAPPAPTTPEQTSLLLSEHVPGLSVEWTCLAPLSSFPSLSPFSPFPLYRRTPRPASAGRNKAAVAFQPPVRTSILWKFV</sequence>
<evidence type="ECO:0000256" key="1">
    <source>
        <dbReference type="SAM" id="MobiDB-lite"/>
    </source>
</evidence>
<reference evidence="2 3" key="1">
    <citation type="journal article" date="2019" name="Commun. Biol.">
        <title>The bagworm genome reveals a unique fibroin gene that provides high tensile strength.</title>
        <authorList>
            <person name="Kono N."/>
            <person name="Nakamura H."/>
            <person name="Ohtoshi R."/>
            <person name="Tomita M."/>
            <person name="Numata K."/>
            <person name="Arakawa K."/>
        </authorList>
    </citation>
    <scope>NUCLEOTIDE SEQUENCE [LARGE SCALE GENOMIC DNA]</scope>
</reference>
<dbReference type="Proteomes" id="UP000299102">
    <property type="component" value="Unassembled WGS sequence"/>
</dbReference>
<proteinExistence type="predicted"/>
<dbReference type="EMBL" id="BGZK01000476">
    <property type="protein sequence ID" value="GBP46081.1"/>
    <property type="molecule type" value="Genomic_DNA"/>
</dbReference>
<accession>A0A4C1W4U3</accession>
<feature type="region of interest" description="Disordered" evidence="1">
    <location>
        <begin position="1"/>
        <end position="79"/>
    </location>
</feature>
<keyword evidence="3" id="KW-1185">Reference proteome</keyword>
<dbReference type="AlphaFoldDB" id="A0A4C1W4U3"/>